<dbReference type="Gene3D" id="3.40.50.300">
    <property type="entry name" value="P-loop containing nucleotide triphosphate hydrolases"/>
    <property type="match status" value="2"/>
</dbReference>
<dbReference type="Proteomes" id="UP000196503">
    <property type="component" value="Unassembled WGS sequence"/>
</dbReference>
<evidence type="ECO:0000256" key="5">
    <source>
        <dbReference type="ARBA" id="ARBA00022989"/>
    </source>
</evidence>
<keyword evidence="3" id="KW-1003">Cell membrane</keyword>
<dbReference type="EMBL" id="NIBL01000001">
    <property type="protein sequence ID" value="OUZ19564.1"/>
    <property type="molecule type" value="Genomic_DNA"/>
</dbReference>
<evidence type="ECO:0000256" key="3">
    <source>
        <dbReference type="ARBA" id="ARBA00022475"/>
    </source>
</evidence>
<keyword evidence="4 7" id="KW-0812">Transmembrane</keyword>
<name>A0A200I3C3_9ENTE</name>
<sequence length="599" mass="69447">MEAANKPYQKNLYHYLLLSSFLAAIFYILGNVLILLPGESFSDKLQYLYSTDVFTYYEGKYLELLIPTFFALCCALFGFIAGLLAYLYKNDNRVYRINEEHGTAHFATNSEMAKYADEIPENNTILSRNARMGLFNDRISRAFQRNKNMIILGDPGSGKTFNVLKPNILQANASFMITDPKGLLIRECGAFLEKMGYKIKVFDLNTLLNSDHFNVFKYIKTELDIDKVLEWITEGTKKSDNQGEDFWIKAEGLLIRSFLAYLWIDGQDNDYLPHIGMIADMLRFVKRREKNKPSPVEEWFEEQNERHPDNYAYRQWTLFNDLYEAETRASVLGIAAARYSVFDHSQVVDLVRNDTMDIENWNEEKTAIFITIPETTDAYNFLAAIFISTTMEVLRDKVDRVLTGEIAYRELLHFRFYIDEFANIGRIPSLEKALATFRSRNMSIALFIQALDQLKTMYKYGWETIITLCSTLIFLGGNEKTTLEYLSERSGTQTIYTRKYSINQGKNGGGSESRDNLSRKLLLPDEVGRLQGDDCLVFINKENVFKDEKFPVFDHPNAQYLANKPTDENWYRYKRYKDDVEEFLDKAVMVDHGEIPANI</sequence>
<proteinExistence type="inferred from homology"/>
<dbReference type="InterPro" id="IPR051539">
    <property type="entry name" value="T4SS-coupling_protein"/>
</dbReference>
<evidence type="ECO:0000256" key="4">
    <source>
        <dbReference type="ARBA" id="ARBA00022692"/>
    </source>
</evidence>
<dbReference type="PANTHER" id="PTHR37937">
    <property type="entry name" value="CONJUGATIVE TRANSFER: DNA TRANSPORT"/>
    <property type="match status" value="1"/>
</dbReference>
<dbReference type="InterPro" id="IPR003688">
    <property type="entry name" value="TraG/VirD4"/>
</dbReference>
<evidence type="ECO:0000256" key="6">
    <source>
        <dbReference type="ARBA" id="ARBA00023136"/>
    </source>
</evidence>
<dbReference type="CDD" id="cd01127">
    <property type="entry name" value="TrwB_TraG_TraD_VirD4"/>
    <property type="match status" value="1"/>
</dbReference>
<protein>
    <recommendedName>
        <fullName evidence="10">Conjugal transfer protein TraG</fullName>
    </recommendedName>
</protein>
<evidence type="ECO:0000313" key="8">
    <source>
        <dbReference type="EMBL" id="OUZ19564.1"/>
    </source>
</evidence>
<organism evidence="8 9">
    <name type="scientific">Enterococcus cecorum</name>
    <dbReference type="NCBI Taxonomy" id="44008"/>
    <lineage>
        <taxon>Bacteria</taxon>
        <taxon>Bacillati</taxon>
        <taxon>Bacillota</taxon>
        <taxon>Bacilli</taxon>
        <taxon>Lactobacillales</taxon>
        <taxon>Enterococcaceae</taxon>
        <taxon>Enterococcus</taxon>
    </lineage>
</organism>
<evidence type="ECO:0000256" key="2">
    <source>
        <dbReference type="ARBA" id="ARBA00008806"/>
    </source>
</evidence>
<evidence type="ECO:0000256" key="1">
    <source>
        <dbReference type="ARBA" id="ARBA00004651"/>
    </source>
</evidence>
<reference evidence="8 9" key="1">
    <citation type="submission" date="2017-05" db="EMBL/GenBank/DDBJ databases">
        <title>The Genome Sequence of Enterococcus faecium 2D5_DIV0622.</title>
        <authorList>
            <consortium name="The Broad Institute Genomics Platform"/>
            <consortium name="The Broad Institute Genomic Center for Infectious Diseases"/>
            <person name="Earl A."/>
            <person name="Manson A."/>
            <person name="Schwartman J."/>
            <person name="Gilmore M."/>
            <person name="Abouelleil A."/>
            <person name="Cao P."/>
            <person name="Chapman S."/>
            <person name="Cusick C."/>
            <person name="Shea T."/>
            <person name="Young S."/>
            <person name="Neafsey D."/>
            <person name="Nusbaum C."/>
            <person name="Birren B."/>
        </authorList>
    </citation>
    <scope>NUCLEOTIDE SEQUENCE [LARGE SCALE GENOMIC DNA]</scope>
    <source>
        <strain evidence="8 9">2D5_DIV0622</strain>
    </source>
</reference>
<evidence type="ECO:0008006" key="10">
    <source>
        <dbReference type="Google" id="ProtNLM"/>
    </source>
</evidence>
<accession>A0A200I3C3</accession>
<dbReference type="Pfam" id="PF02534">
    <property type="entry name" value="T4SS-DNA_transf"/>
    <property type="match status" value="1"/>
</dbReference>
<dbReference type="GO" id="GO:0005886">
    <property type="term" value="C:plasma membrane"/>
    <property type="evidence" value="ECO:0007669"/>
    <property type="project" value="UniProtKB-SubCell"/>
</dbReference>
<dbReference type="SUPFAM" id="SSF52540">
    <property type="entry name" value="P-loop containing nucleoside triphosphate hydrolases"/>
    <property type="match status" value="1"/>
</dbReference>
<feature type="transmembrane region" description="Helical" evidence="7">
    <location>
        <begin position="64"/>
        <end position="88"/>
    </location>
</feature>
<gene>
    <name evidence="8" type="ORF">A5869_001218</name>
</gene>
<dbReference type="RefSeq" id="WP_087663169.1">
    <property type="nucleotide sequence ID" value="NZ_NIBL01000001.1"/>
</dbReference>
<dbReference type="InterPro" id="IPR027417">
    <property type="entry name" value="P-loop_NTPase"/>
</dbReference>
<keyword evidence="6 7" id="KW-0472">Membrane</keyword>
<comment type="similarity">
    <text evidence="2">Belongs to the VirD4/TraG family.</text>
</comment>
<dbReference type="PANTHER" id="PTHR37937:SF1">
    <property type="entry name" value="CONJUGATIVE TRANSFER: DNA TRANSPORT"/>
    <property type="match status" value="1"/>
</dbReference>
<evidence type="ECO:0000256" key="7">
    <source>
        <dbReference type="SAM" id="Phobius"/>
    </source>
</evidence>
<comment type="caution">
    <text evidence="8">The sequence shown here is derived from an EMBL/GenBank/DDBJ whole genome shotgun (WGS) entry which is preliminary data.</text>
</comment>
<dbReference type="NCBIfam" id="NF045973">
    <property type="entry name" value="conju_CD1115"/>
    <property type="match status" value="1"/>
</dbReference>
<comment type="subcellular location">
    <subcellularLocation>
        <location evidence="1">Cell membrane</location>
        <topology evidence="1">Multi-pass membrane protein</topology>
    </subcellularLocation>
</comment>
<evidence type="ECO:0000313" key="9">
    <source>
        <dbReference type="Proteomes" id="UP000196503"/>
    </source>
</evidence>
<feature type="transmembrane region" description="Helical" evidence="7">
    <location>
        <begin position="12"/>
        <end position="36"/>
    </location>
</feature>
<dbReference type="AlphaFoldDB" id="A0A200I3C3"/>
<keyword evidence="5 7" id="KW-1133">Transmembrane helix</keyword>